<dbReference type="Proteomes" id="UP000017048">
    <property type="component" value="Unassembled WGS sequence"/>
</dbReference>
<keyword evidence="2" id="KW-1185">Reference proteome</keyword>
<name>U5ECV4_NOCAS</name>
<gene>
    <name evidence="1" type="ORF">NCAST_22_00170</name>
</gene>
<evidence type="ECO:0000313" key="2">
    <source>
        <dbReference type="Proteomes" id="UP000017048"/>
    </source>
</evidence>
<dbReference type="AlphaFoldDB" id="U5ECV4"/>
<comment type="caution">
    <text evidence="1">The sequence shown here is derived from an EMBL/GenBank/DDBJ whole genome shotgun (WGS) entry which is preliminary data.</text>
</comment>
<accession>U5ECV4</accession>
<dbReference type="EMBL" id="BAFO02000022">
    <property type="protein sequence ID" value="GAD84241.1"/>
    <property type="molecule type" value="Genomic_DNA"/>
</dbReference>
<dbReference type="OrthoDB" id="5190020at2"/>
<protein>
    <submittedName>
        <fullName evidence="1">Uncharacterized protein</fullName>
    </submittedName>
</protein>
<organism evidence="1 2">
    <name type="scientific">Nocardia asteroides NBRC 15531</name>
    <dbReference type="NCBI Taxonomy" id="1110697"/>
    <lineage>
        <taxon>Bacteria</taxon>
        <taxon>Bacillati</taxon>
        <taxon>Actinomycetota</taxon>
        <taxon>Actinomycetes</taxon>
        <taxon>Mycobacteriales</taxon>
        <taxon>Nocardiaceae</taxon>
        <taxon>Nocardia</taxon>
    </lineage>
</organism>
<dbReference type="GeneID" id="91516194"/>
<evidence type="ECO:0000313" key="1">
    <source>
        <dbReference type="EMBL" id="GAD84241.1"/>
    </source>
</evidence>
<dbReference type="RefSeq" id="WP_019050167.1">
    <property type="nucleotide sequence ID" value="NZ_BAFO02000022.1"/>
</dbReference>
<reference evidence="1 2" key="1">
    <citation type="journal article" date="2014" name="BMC Genomics">
        <title>Genome based analysis of type-I polyketide synthase and nonribosomal peptide synthetase gene clusters in seven strains of five representative Nocardia species.</title>
        <authorList>
            <person name="Komaki H."/>
            <person name="Ichikawa N."/>
            <person name="Hosoyama A."/>
            <person name="Takahashi-Nakaguchi A."/>
            <person name="Matsuzawa T."/>
            <person name="Suzuki K."/>
            <person name="Fujita N."/>
            <person name="Gonoi T."/>
        </authorList>
    </citation>
    <scope>NUCLEOTIDE SEQUENCE [LARGE SCALE GENOMIC DNA]</scope>
    <source>
        <strain evidence="1 2">NBRC 15531</strain>
    </source>
</reference>
<sequence length="191" mass="21006">MSDLDRIADRFAVGELFPEDLPMAAAEALTHGHDSPALVELACLHRTDTRDAPTLFRIAIAELGLVENSEAAWSAREVDVRRRRVGWAATSLLTDDGVVPEHLSRIASDLDHLALTPAVGSPELADLAADFDGLCWHLDDDSVDQASLRHDTRTKCRMLLAGPLWNRPVAATPAPTRRRWWQALRRSSSAS</sequence>
<proteinExistence type="predicted"/>